<protein>
    <submittedName>
        <fullName evidence="5">DNA recombination protein RmuC</fullName>
    </submittedName>
</protein>
<dbReference type="GO" id="GO:0006310">
    <property type="term" value="P:DNA recombination"/>
    <property type="evidence" value="ECO:0007669"/>
    <property type="project" value="UniProtKB-KW"/>
</dbReference>
<dbReference type="AlphaFoldDB" id="A0A3B0SI07"/>
<dbReference type="PANTHER" id="PTHR30563">
    <property type="entry name" value="DNA RECOMBINATION PROTEIN RMUC"/>
    <property type="match status" value="1"/>
</dbReference>
<evidence type="ECO:0000256" key="1">
    <source>
        <dbReference type="ARBA" id="ARBA00023054"/>
    </source>
</evidence>
<organism evidence="5">
    <name type="scientific">hydrothermal vent metagenome</name>
    <dbReference type="NCBI Taxonomy" id="652676"/>
    <lineage>
        <taxon>unclassified sequences</taxon>
        <taxon>metagenomes</taxon>
        <taxon>ecological metagenomes</taxon>
    </lineage>
</organism>
<evidence type="ECO:0000256" key="4">
    <source>
        <dbReference type="SAM" id="MobiDB-lite"/>
    </source>
</evidence>
<evidence type="ECO:0000256" key="3">
    <source>
        <dbReference type="SAM" id="Coils"/>
    </source>
</evidence>
<dbReference type="Pfam" id="PF02646">
    <property type="entry name" value="RmuC"/>
    <property type="match status" value="1"/>
</dbReference>
<gene>
    <name evidence="5" type="ORF">MNBD_ACTINO01-2631</name>
</gene>
<evidence type="ECO:0000256" key="2">
    <source>
        <dbReference type="ARBA" id="ARBA00023172"/>
    </source>
</evidence>
<keyword evidence="1 3" id="KW-0175">Coiled coil</keyword>
<evidence type="ECO:0000313" key="5">
    <source>
        <dbReference type="EMBL" id="VAW04010.1"/>
    </source>
</evidence>
<feature type="region of interest" description="Disordered" evidence="4">
    <location>
        <begin position="374"/>
        <end position="403"/>
    </location>
</feature>
<dbReference type="PANTHER" id="PTHR30563:SF0">
    <property type="entry name" value="DNA RECOMBINATION PROTEIN RMUC"/>
    <property type="match status" value="1"/>
</dbReference>
<keyword evidence="2" id="KW-0233">DNA recombination</keyword>
<reference evidence="5" key="1">
    <citation type="submission" date="2018-06" db="EMBL/GenBank/DDBJ databases">
        <authorList>
            <person name="Zhirakovskaya E."/>
        </authorList>
    </citation>
    <scope>NUCLEOTIDE SEQUENCE</scope>
</reference>
<accession>A0A3B0SI07</accession>
<dbReference type="InterPro" id="IPR003798">
    <property type="entry name" value="DNA_recombination_RmuC"/>
</dbReference>
<sequence length="403" mass="44337">MIEVLLIVLLVMLVFGVGVLAYLQIRSPRRVEDPHAGVIEQRMTELMQSQQLLVGKVDTVAKQQVDSSKALTDSLSESQQQLGRALGERLGKVEAEMARNLAVAAKDQAASLAGLTQRLETIDKAQDNIKALSEQVVSLQHVLDDNPARGAFGEVQLADIVESMLPSFAYTMQALLENGKQVDCLIELPDPPGPISVDAKFPLKAYQEMLAAGNQAERDKAAKRLSLDTKRHIKDIADKYVAQPIDAERTTAENALMFIPSEAVYGELHAHHPGVIEESHKRKVYLVSPTTLMATLTTVRAILRDVEMRKQASVIQREVGVLLTDIRRLNNRVVNLDRHFGQAVKDIDEIRTSSRKILSRGDKIEALDLGARDDPVAPLEGAASTTNRVEASDSFEEQSTTLE</sequence>
<proteinExistence type="predicted"/>
<feature type="coiled-coil region" evidence="3">
    <location>
        <begin position="115"/>
        <end position="142"/>
    </location>
</feature>
<name>A0A3B0SI07_9ZZZZ</name>
<dbReference type="EMBL" id="UOEI01000384">
    <property type="protein sequence ID" value="VAW04010.1"/>
    <property type="molecule type" value="Genomic_DNA"/>
</dbReference>